<protein>
    <submittedName>
        <fullName evidence="1">Uncharacterized protein</fullName>
    </submittedName>
</protein>
<reference evidence="1" key="1">
    <citation type="submission" date="2020-10" db="EMBL/GenBank/DDBJ databases">
        <title>Connecting structure to function with the recovery of over 1000 high-quality activated sludge metagenome-assembled genomes encoding full-length rRNA genes using long-read sequencing.</title>
        <authorList>
            <person name="Singleton C.M."/>
            <person name="Petriglieri F."/>
            <person name="Kristensen J.M."/>
            <person name="Kirkegaard R.H."/>
            <person name="Michaelsen T.Y."/>
            <person name="Andersen M.H."/>
            <person name="Karst S.M."/>
            <person name="Dueholm M.S."/>
            <person name="Nielsen P.H."/>
            <person name="Albertsen M."/>
        </authorList>
    </citation>
    <scope>NUCLEOTIDE SEQUENCE</scope>
    <source>
        <strain evidence="1">Bjer_18-Q3-R1-45_BAT3C.347</strain>
    </source>
</reference>
<dbReference type="Proteomes" id="UP000807785">
    <property type="component" value="Unassembled WGS sequence"/>
</dbReference>
<evidence type="ECO:0000313" key="1">
    <source>
        <dbReference type="EMBL" id="MBK6973896.1"/>
    </source>
</evidence>
<name>A0A9D7E4Z7_9PROT</name>
<sequence length="100" mass="10862">MYGAIIDGRACACGLVRVREAADIAFLVKEAEIVTGLPGRQFVVAGSDRVVYRVAVGSFFFEVTRLDEPFGTDVVRVEELGQHRIGVALHAGHLFTPVMN</sequence>
<organism evidence="1 2">
    <name type="scientific">Candidatus Methylophosphatis roskildensis</name>
    <dbReference type="NCBI Taxonomy" id="2899263"/>
    <lineage>
        <taxon>Bacteria</taxon>
        <taxon>Pseudomonadati</taxon>
        <taxon>Pseudomonadota</taxon>
        <taxon>Betaproteobacteria</taxon>
        <taxon>Nitrosomonadales</taxon>
        <taxon>Sterolibacteriaceae</taxon>
        <taxon>Candidatus Methylophosphatis</taxon>
    </lineage>
</organism>
<comment type="caution">
    <text evidence="1">The sequence shown here is derived from an EMBL/GenBank/DDBJ whole genome shotgun (WGS) entry which is preliminary data.</text>
</comment>
<dbReference type="AlphaFoldDB" id="A0A9D7E4Z7"/>
<proteinExistence type="predicted"/>
<dbReference type="EMBL" id="JADJEV010000004">
    <property type="protein sequence ID" value="MBK6973896.1"/>
    <property type="molecule type" value="Genomic_DNA"/>
</dbReference>
<evidence type="ECO:0000313" key="2">
    <source>
        <dbReference type="Proteomes" id="UP000807785"/>
    </source>
</evidence>
<accession>A0A9D7E4Z7</accession>
<gene>
    <name evidence="1" type="ORF">IPH26_13495</name>
</gene>